<proteinExistence type="predicted"/>
<dbReference type="AlphaFoldDB" id="A0A9P1MWY2"/>
<name>A0A9P1MWY2_9PELO</name>
<evidence type="ECO:0000313" key="1">
    <source>
        <dbReference type="EMBL" id="CAI5443319.1"/>
    </source>
</evidence>
<dbReference type="EMBL" id="CANHGI010000002">
    <property type="protein sequence ID" value="CAI5443319.1"/>
    <property type="molecule type" value="Genomic_DNA"/>
</dbReference>
<comment type="caution">
    <text evidence="1">The sequence shown here is derived from an EMBL/GenBank/DDBJ whole genome shotgun (WGS) entry which is preliminary data.</text>
</comment>
<keyword evidence="2" id="KW-1185">Reference proteome</keyword>
<dbReference type="Proteomes" id="UP001152747">
    <property type="component" value="Unassembled WGS sequence"/>
</dbReference>
<sequence length="283" mass="33865">MNILTKIRFSQCSKDCYEEVGLSPNYVEIVEIHDGREDRNREIILFVVTKDEEWEIQFYKPPSGNCRVQMFMNESVCTWVKQLGRKNIIKVVLKYFNDILKNKTNSVTSIGIFIDDFPYHRSNIRNLNAKTMEEIDLSMNYHGITPNLGEFVDLAQLFRVQKRVGIANLPLNDLFKIKAKRTVLKKPHFSLDEFDNFLRRALIEEALDENVERIQWNVMDFEIYRKNVKNIRKMIAKYMELEEIKYKEPGVLKHVVYERESEKWENRKYHLAMNKYYIVFVLE</sequence>
<organism evidence="1 2">
    <name type="scientific">Caenorhabditis angaria</name>
    <dbReference type="NCBI Taxonomy" id="860376"/>
    <lineage>
        <taxon>Eukaryota</taxon>
        <taxon>Metazoa</taxon>
        <taxon>Ecdysozoa</taxon>
        <taxon>Nematoda</taxon>
        <taxon>Chromadorea</taxon>
        <taxon>Rhabditida</taxon>
        <taxon>Rhabditina</taxon>
        <taxon>Rhabditomorpha</taxon>
        <taxon>Rhabditoidea</taxon>
        <taxon>Rhabditidae</taxon>
        <taxon>Peloderinae</taxon>
        <taxon>Caenorhabditis</taxon>
    </lineage>
</organism>
<reference evidence="1" key="1">
    <citation type="submission" date="2022-11" db="EMBL/GenBank/DDBJ databases">
        <authorList>
            <person name="Kikuchi T."/>
        </authorList>
    </citation>
    <scope>NUCLEOTIDE SEQUENCE</scope>
    <source>
        <strain evidence="1">PS1010</strain>
    </source>
</reference>
<gene>
    <name evidence="1" type="ORF">CAMP_LOCUS5956</name>
</gene>
<accession>A0A9P1MWY2</accession>
<protein>
    <submittedName>
        <fullName evidence="1">Uncharacterized protein</fullName>
    </submittedName>
</protein>
<evidence type="ECO:0000313" key="2">
    <source>
        <dbReference type="Proteomes" id="UP001152747"/>
    </source>
</evidence>